<gene>
    <name evidence="1" type="ORF">BD310DRAFT_833215</name>
</gene>
<protein>
    <submittedName>
        <fullName evidence="1">Uncharacterized protein</fullName>
    </submittedName>
</protein>
<dbReference type="InterPro" id="IPR041078">
    <property type="entry name" value="Plavaka"/>
</dbReference>
<accession>A0A4Q9PBQ0</accession>
<dbReference type="Pfam" id="PF18759">
    <property type="entry name" value="Plavaka"/>
    <property type="match status" value="1"/>
</dbReference>
<dbReference type="Proteomes" id="UP000292082">
    <property type="component" value="Unassembled WGS sequence"/>
</dbReference>
<keyword evidence="2" id="KW-1185">Reference proteome</keyword>
<dbReference type="EMBL" id="ML145275">
    <property type="protein sequence ID" value="TBU51948.1"/>
    <property type="molecule type" value="Genomic_DNA"/>
</dbReference>
<evidence type="ECO:0000313" key="1">
    <source>
        <dbReference type="EMBL" id="TBU51948.1"/>
    </source>
</evidence>
<sequence>MHLADREHADDSKFRKFRRQLFHTSLYTILESLKPGMTRPEVVRYADGHYRRTVYGLGPYIADYPEQALLACIVQGWCARCDAHRDDLNGEGVQRSHSVTDPLLDALSLRVLWDDYDIVGDLLVSYVLYEGGHMRLTCFKPFTVAFPRADIHEMLSPDLLHQVIKGTFKDHLVTWVEEYLVLTHGKAQAAIILADIDRRIAAVPHFSGLRRFPEGRGFKQWTGDDSKALMKVYIPAIKGYVPPQMVQALSAFLEFCYLVRRDTITTRTMAQIEDALARFHRHRVIFEEVGVRLDGFSLPRQHSLKHYPTLIQMFGAPNGLCSSITESKHIKAVKEPYRRSNHFEALGQMLLTNQRLDKLAAARVDFTARGMLRGSYHPMPAIPEEDIWAGLGFNGLYDGDLEEMAEQHAALDEDDDGGPVDEDVIGKVVLAKRKLRGYPRDCYELAAHIEVPSLPELVRRFLYVQQHDGPVELGENIDLALCPPAPRQISVFPSAVAYFYAPSDVCGVRGMRKEHIRSVPSWRGGAARQDCVFILDDDTQPGFLGLLAARVLLLFSFKDMDGVEYPCALVSWFLPTSDHPCEETGMWTVEPQMDEFGHQTVSVVHLDCILRAAHLIGVAGLDPIPTRLKHTDSLDAFTAFYVNKYADHHAHEIAF</sequence>
<evidence type="ECO:0000313" key="2">
    <source>
        <dbReference type="Proteomes" id="UP000292082"/>
    </source>
</evidence>
<proteinExistence type="predicted"/>
<dbReference type="STRING" id="114155.A0A4Q9PBQ0"/>
<name>A0A4Q9PBQ0_9APHY</name>
<organism evidence="1 2">
    <name type="scientific">Dichomitus squalens</name>
    <dbReference type="NCBI Taxonomy" id="114155"/>
    <lineage>
        <taxon>Eukaryota</taxon>
        <taxon>Fungi</taxon>
        <taxon>Dikarya</taxon>
        <taxon>Basidiomycota</taxon>
        <taxon>Agaricomycotina</taxon>
        <taxon>Agaricomycetes</taxon>
        <taxon>Polyporales</taxon>
        <taxon>Polyporaceae</taxon>
        <taxon>Dichomitus</taxon>
    </lineage>
</organism>
<reference evidence="1 2" key="1">
    <citation type="submission" date="2019-01" db="EMBL/GenBank/DDBJ databases">
        <title>Draft genome sequences of three monokaryotic isolates of the white-rot basidiomycete fungus Dichomitus squalens.</title>
        <authorList>
            <consortium name="DOE Joint Genome Institute"/>
            <person name="Lopez S.C."/>
            <person name="Andreopoulos B."/>
            <person name="Pangilinan J."/>
            <person name="Lipzen A."/>
            <person name="Riley R."/>
            <person name="Ahrendt S."/>
            <person name="Ng V."/>
            <person name="Barry K."/>
            <person name="Daum C."/>
            <person name="Grigoriev I.V."/>
            <person name="Hilden K.S."/>
            <person name="Makela M.R."/>
            <person name="de Vries R.P."/>
        </authorList>
    </citation>
    <scope>NUCLEOTIDE SEQUENCE [LARGE SCALE GENOMIC DNA]</scope>
    <source>
        <strain evidence="1 2">CBS 464.89</strain>
    </source>
</reference>
<dbReference type="AlphaFoldDB" id="A0A4Q9PBQ0"/>